<comment type="caution">
    <text evidence="1">The sequence shown here is derived from an EMBL/GenBank/DDBJ whole genome shotgun (WGS) entry which is preliminary data.</text>
</comment>
<name>A0ABX1LW60_9CYAN</name>
<organism evidence="1 2">
    <name type="scientific">Pseudanabaena yagii GIHE-NHR1</name>
    <dbReference type="NCBI Taxonomy" id="2722753"/>
    <lineage>
        <taxon>Bacteria</taxon>
        <taxon>Bacillati</taxon>
        <taxon>Cyanobacteriota</taxon>
        <taxon>Cyanophyceae</taxon>
        <taxon>Pseudanabaenales</taxon>
        <taxon>Pseudanabaenaceae</taxon>
        <taxon>Pseudanabaena</taxon>
        <taxon>Pseudanabaena yagii</taxon>
    </lineage>
</organism>
<dbReference type="EMBL" id="JAAVJL010000001">
    <property type="protein sequence ID" value="NMF59611.1"/>
    <property type="molecule type" value="Genomic_DNA"/>
</dbReference>
<evidence type="ECO:0000313" key="1">
    <source>
        <dbReference type="EMBL" id="NMF59611.1"/>
    </source>
</evidence>
<sequence>MDIDMVNSAIDVSNAIVSLPNSTVNEDILRIPDKDNVKRLFEFVTHLQVFSFEKIFNYGFFPQII</sequence>
<reference evidence="1 2" key="1">
    <citation type="submission" date="2020-03" db="EMBL/GenBank/DDBJ databases">
        <title>Draft Genome Sequence of 2-Methylisoborneol Producing Pseudanabaena yagii Strain GIHE-NHR1 Isolated from North Han River in South Korea.</title>
        <authorList>
            <person name="Jeong J."/>
        </authorList>
    </citation>
    <scope>NUCLEOTIDE SEQUENCE [LARGE SCALE GENOMIC DNA]</scope>
    <source>
        <strain evidence="1 2">GIHE-NHR1</strain>
    </source>
</reference>
<dbReference type="Proteomes" id="UP000738376">
    <property type="component" value="Unassembled WGS sequence"/>
</dbReference>
<evidence type="ECO:0000313" key="2">
    <source>
        <dbReference type="Proteomes" id="UP000738376"/>
    </source>
</evidence>
<dbReference type="RefSeq" id="WP_169364366.1">
    <property type="nucleotide sequence ID" value="NZ_JAAVJL010000001.1"/>
</dbReference>
<accession>A0ABX1LW60</accession>
<gene>
    <name evidence="1" type="ORF">HC246_16695</name>
</gene>
<proteinExistence type="predicted"/>
<protein>
    <submittedName>
        <fullName evidence="1">Uncharacterized protein</fullName>
    </submittedName>
</protein>
<keyword evidence="2" id="KW-1185">Reference proteome</keyword>